<dbReference type="InterPro" id="IPR011006">
    <property type="entry name" value="CheY-like_superfamily"/>
</dbReference>
<keyword evidence="4" id="KW-0238">DNA-binding</keyword>
<keyword evidence="3" id="KW-0805">Transcription regulation</keyword>
<dbReference type="PROSITE" id="PS50043">
    <property type="entry name" value="HTH_LUXR_2"/>
    <property type="match status" value="1"/>
</dbReference>
<feature type="domain" description="Response regulatory" evidence="8">
    <location>
        <begin position="8"/>
        <end position="122"/>
    </location>
</feature>
<dbReference type="SMART" id="SM00421">
    <property type="entry name" value="HTH_LUXR"/>
    <property type="match status" value="1"/>
</dbReference>
<feature type="modified residue" description="4-aspartylphosphate" evidence="6">
    <location>
        <position position="57"/>
    </location>
</feature>
<sequence length="201" mass="22213">MTQHNRPTIYVIDDEAEICRSTSLLLSAEELPAKCFSSAEQFLAEIDELARGIILSDVRMGGMTGIELIERLRQARRTDPVIIITAHADVELAVQALKAGAVDLVEKPFSSEAILKAIDEALEAMRDPTGEVHEKVAQLSHREREVLDLIVYGKTNKEVAIALDISPRTVEIYRAKLMNKMRADTLPALVRMTIEAGIAAH</sequence>
<evidence type="ECO:0000259" key="8">
    <source>
        <dbReference type="PROSITE" id="PS50110"/>
    </source>
</evidence>
<dbReference type="GO" id="GO:0003677">
    <property type="term" value="F:DNA binding"/>
    <property type="evidence" value="ECO:0007669"/>
    <property type="project" value="UniProtKB-KW"/>
</dbReference>
<dbReference type="SUPFAM" id="SSF46894">
    <property type="entry name" value="C-terminal effector domain of the bipartite response regulators"/>
    <property type="match status" value="1"/>
</dbReference>
<dbReference type="Proteomes" id="UP000676996">
    <property type="component" value="Unassembled WGS sequence"/>
</dbReference>
<keyword evidence="5" id="KW-0804">Transcription</keyword>
<protein>
    <submittedName>
        <fullName evidence="9">Response regulator</fullName>
    </submittedName>
</protein>
<gene>
    <name evidence="9" type="ORF">J7S20_00615</name>
</gene>
<dbReference type="GO" id="GO:0000160">
    <property type="term" value="P:phosphorelay signal transduction system"/>
    <property type="evidence" value="ECO:0007669"/>
    <property type="project" value="UniProtKB-KW"/>
</dbReference>
<feature type="domain" description="HTH luxR-type" evidence="7">
    <location>
        <begin position="132"/>
        <end position="197"/>
    </location>
</feature>
<dbReference type="CDD" id="cd06170">
    <property type="entry name" value="LuxR_C_like"/>
    <property type="match status" value="1"/>
</dbReference>
<dbReference type="Pfam" id="PF00072">
    <property type="entry name" value="Response_reg"/>
    <property type="match status" value="1"/>
</dbReference>
<evidence type="ECO:0000259" key="7">
    <source>
        <dbReference type="PROSITE" id="PS50043"/>
    </source>
</evidence>
<evidence type="ECO:0000256" key="4">
    <source>
        <dbReference type="ARBA" id="ARBA00023125"/>
    </source>
</evidence>
<keyword evidence="2" id="KW-0902">Two-component regulatory system</keyword>
<reference evidence="9" key="1">
    <citation type="submission" date="2021-04" db="EMBL/GenBank/DDBJ databases">
        <title>Ouciella asimina sp. nov., isolated from the surface seawater in the hydrothermal field of Okinawa Trough.</title>
        <authorList>
            <person name="Shuang W."/>
        </authorList>
    </citation>
    <scope>NUCLEOTIDE SEQUENCE</scope>
    <source>
        <strain evidence="9">LXI357</strain>
    </source>
</reference>
<name>A0A8T4IA43_9SPHN</name>
<dbReference type="PRINTS" id="PR00038">
    <property type="entry name" value="HTHLUXR"/>
</dbReference>
<dbReference type="PANTHER" id="PTHR44688:SF16">
    <property type="entry name" value="DNA-BINDING TRANSCRIPTIONAL ACTIVATOR DEVR_DOSR"/>
    <property type="match status" value="1"/>
</dbReference>
<dbReference type="InterPro" id="IPR000792">
    <property type="entry name" value="Tscrpt_reg_LuxR_C"/>
</dbReference>
<dbReference type="FunFam" id="3.40.50.2300:FF:000018">
    <property type="entry name" value="DNA-binding transcriptional regulator NtrC"/>
    <property type="match status" value="1"/>
</dbReference>
<dbReference type="PANTHER" id="PTHR44688">
    <property type="entry name" value="DNA-BINDING TRANSCRIPTIONAL ACTIVATOR DEVR_DOSR"/>
    <property type="match status" value="1"/>
</dbReference>
<dbReference type="Gene3D" id="1.10.10.10">
    <property type="entry name" value="Winged helix-like DNA-binding domain superfamily/Winged helix DNA-binding domain"/>
    <property type="match status" value="1"/>
</dbReference>
<dbReference type="InterPro" id="IPR001789">
    <property type="entry name" value="Sig_transdc_resp-reg_receiver"/>
</dbReference>
<comment type="caution">
    <text evidence="9">The sequence shown here is derived from an EMBL/GenBank/DDBJ whole genome shotgun (WGS) entry which is preliminary data.</text>
</comment>
<dbReference type="InterPro" id="IPR016032">
    <property type="entry name" value="Sig_transdc_resp-reg_C-effctor"/>
</dbReference>
<evidence type="ECO:0000256" key="1">
    <source>
        <dbReference type="ARBA" id="ARBA00022553"/>
    </source>
</evidence>
<evidence type="ECO:0000256" key="5">
    <source>
        <dbReference type="ARBA" id="ARBA00023163"/>
    </source>
</evidence>
<organism evidence="9 10">
    <name type="scientific">Stakelama marina</name>
    <dbReference type="NCBI Taxonomy" id="2826939"/>
    <lineage>
        <taxon>Bacteria</taxon>
        <taxon>Pseudomonadati</taxon>
        <taxon>Pseudomonadota</taxon>
        <taxon>Alphaproteobacteria</taxon>
        <taxon>Sphingomonadales</taxon>
        <taxon>Sphingomonadaceae</taxon>
        <taxon>Stakelama</taxon>
    </lineage>
</organism>
<dbReference type="EMBL" id="JAGRQC010000001">
    <property type="protein sequence ID" value="MBR0551002.1"/>
    <property type="molecule type" value="Genomic_DNA"/>
</dbReference>
<dbReference type="SMART" id="SM00448">
    <property type="entry name" value="REC"/>
    <property type="match status" value="1"/>
</dbReference>
<dbReference type="Pfam" id="PF00196">
    <property type="entry name" value="GerE"/>
    <property type="match status" value="1"/>
</dbReference>
<dbReference type="InterPro" id="IPR036388">
    <property type="entry name" value="WH-like_DNA-bd_sf"/>
</dbReference>
<evidence type="ECO:0000256" key="6">
    <source>
        <dbReference type="PROSITE-ProRule" id="PRU00169"/>
    </source>
</evidence>
<dbReference type="AlphaFoldDB" id="A0A8T4IA43"/>
<dbReference type="GO" id="GO:0006355">
    <property type="term" value="P:regulation of DNA-templated transcription"/>
    <property type="evidence" value="ECO:0007669"/>
    <property type="project" value="InterPro"/>
</dbReference>
<dbReference type="PROSITE" id="PS50110">
    <property type="entry name" value="RESPONSE_REGULATORY"/>
    <property type="match status" value="1"/>
</dbReference>
<evidence type="ECO:0000313" key="10">
    <source>
        <dbReference type="Proteomes" id="UP000676996"/>
    </source>
</evidence>
<evidence type="ECO:0000256" key="3">
    <source>
        <dbReference type="ARBA" id="ARBA00023015"/>
    </source>
</evidence>
<evidence type="ECO:0000313" key="9">
    <source>
        <dbReference type="EMBL" id="MBR0551002.1"/>
    </source>
</evidence>
<dbReference type="SUPFAM" id="SSF52172">
    <property type="entry name" value="CheY-like"/>
    <property type="match status" value="1"/>
</dbReference>
<accession>A0A8T4IA43</accession>
<dbReference type="Gene3D" id="3.40.50.2300">
    <property type="match status" value="1"/>
</dbReference>
<keyword evidence="1 6" id="KW-0597">Phosphoprotein</keyword>
<keyword evidence="10" id="KW-1185">Reference proteome</keyword>
<evidence type="ECO:0000256" key="2">
    <source>
        <dbReference type="ARBA" id="ARBA00023012"/>
    </source>
</evidence>
<proteinExistence type="predicted"/>
<dbReference type="RefSeq" id="WP_284052295.1">
    <property type="nucleotide sequence ID" value="NZ_JAGRQC010000001.1"/>
</dbReference>